<reference evidence="2 4" key="1">
    <citation type="submission" date="2017-12" db="EMBL/GenBank/DDBJ databases">
        <title>Complete Genome Sequence of Stenotrophomonas maltophilia CSM2.</title>
        <authorList>
            <person name="Castro-Jaimes S."/>
            <person name="Lopez-Leal G."/>
            <person name="Barberena Jonas C."/>
            <person name="Bustos P."/>
            <person name="Perez-Oseguera A."/>
            <person name="Cevallos M.A."/>
        </authorList>
    </citation>
    <scope>NUCLEOTIDE SEQUENCE [LARGE SCALE GENOMIC DNA]</scope>
    <source>
        <strain evidence="2 4">CSM2</strain>
    </source>
</reference>
<dbReference type="Pfam" id="PF11306">
    <property type="entry name" value="DUF3108"/>
    <property type="match status" value="1"/>
</dbReference>
<evidence type="ECO:0000313" key="2">
    <source>
        <dbReference type="EMBL" id="AUI06590.1"/>
    </source>
</evidence>
<dbReference type="EMBL" id="CP025298">
    <property type="protein sequence ID" value="AUI06590.1"/>
    <property type="molecule type" value="Genomic_DNA"/>
</dbReference>
<organism evidence="3 5">
    <name type="scientific">Stenotrophomonas maltophilia</name>
    <name type="common">Pseudomonas maltophilia</name>
    <name type="synonym">Xanthomonas maltophilia</name>
    <dbReference type="NCBI Taxonomy" id="40324"/>
    <lineage>
        <taxon>Bacteria</taxon>
        <taxon>Pseudomonadati</taxon>
        <taxon>Pseudomonadota</taxon>
        <taxon>Gammaproteobacteria</taxon>
        <taxon>Lysobacterales</taxon>
        <taxon>Lysobacteraceae</taxon>
        <taxon>Stenotrophomonas</taxon>
        <taxon>Stenotrophomonas maltophilia group</taxon>
    </lineage>
</organism>
<feature type="chain" id="PRO_5014231221" evidence="1">
    <location>
        <begin position="26"/>
        <end position="227"/>
    </location>
</feature>
<dbReference type="RefSeq" id="WP_014036249.1">
    <property type="nucleotide sequence ID" value="NZ_CP025298.1"/>
</dbReference>
<protein>
    <submittedName>
        <fullName evidence="3">DUF3108 domain-containing protein</fullName>
    </submittedName>
</protein>
<dbReference type="InterPro" id="IPR021457">
    <property type="entry name" value="DUF3108"/>
</dbReference>
<dbReference type="Proteomes" id="UP000634179">
    <property type="component" value="Unassembled WGS sequence"/>
</dbReference>
<evidence type="ECO:0000313" key="4">
    <source>
        <dbReference type="Proteomes" id="UP000234414"/>
    </source>
</evidence>
<dbReference type="OrthoDB" id="6007799at2"/>
<evidence type="ECO:0000256" key="1">
    <source>
        <dbReference type="SAM" id="SignalP"/>
    </source>
</evidence>
<sequence>MSTLTRPLTWIAAAALSVASLPAMALQPFKADYLASYMGMQANGSMTLSSEGANKWRYTLQVKNQLADLSQSTVFEEVRGQLRPLSSQDRSALLVKKRNVQANYNWTSNQATWTGDIKPDRAGPIALKSGDMDALLINLAIARDLAAGKPLTYRMVDEGRIKNMTYRVIGKESITVGGKSYEATKVSRADGNKELIAWIVPEFPVPARMLQRENDRDALDLTIKAMN</sequence>
<gene>
    <name evidence="3" type="ORF">I5V89_01635</name>
    <name evidence="2" type="ORF">SmaCSM2_05145</name>
</gene>
<name>A0A0J8Q2Y4_STEMA</name>
<dbReference type="GeneID" id="93740421"/>
<feature type="signal peptide" evidence="1">
    <location>
        <begin position="1"/>
        <end position="25"/>
    </location>
</feature>
<keyword evidence="1" id="KW-0732">Signal</keyword>
<dbReference type="AlphaFoldDB" id="A0A0J8Q2Y4"/>
<dbReference type="EMBL" id="JADUOV010000001">
    <property type="protein sequence ID" value="MBH1788566.1"/>
    <property type="molecule type" value="Genomic_DNA"/>
</dbReference>
<accession>A0A0J8Q2Y4</accession>
<dbReference type="Proteomes" id="UP000234414">
    <property type="component" value="Chromosome"/>
</dbReference>
<evidence type="ECO:0000313" key="5">
    <source>
        <dbReference type="Proteomes" id="UP000634179"/>
    </source>
</evidence>
<reference evidence="3" key="2">
    <citation type="submission" date="2020-11" db="EMBL/GenBank/DDBJ databases">
        <title>Enhanced detection system for hospital associated transmission using whole genome sequencing surveillance.</title>
        <authorList>
            <person name="Harrison L.H."/>
            <person name="Van Tyne D."/>
            <person name="Marsh J.W."/>
            <person name="Griffith M.P."/>
            <person name="Snyder D.J."/>
            <person name="Cooper V.S."/>
            <person name="Mustapha M."/>
        </authorList>
    </citation>
    <scope>NUCLEOTIDE SEQUENCE</scope>
    <source>
        <strain evidence="3">STEN00053</strain>
    </source>
</reference>
<evidence type="ECO:0000313" key="3">
    <source>
        <dbReference type="EMBL" id="MBH1788566.1"/>
    </source>
</evidence>
<proteinExistence type="predicted"/>